<dbReference type="Proteomes" id="UP000198210">
    <property type="component" value="Chromosome I"/>
</dbReference>
<evidence type="ECO:0000313" key="2">
    <source>
        <dbReference type="Proteomes" id="UP000198210"/>
    </source>
</evidence>
<protein>
    <recommendedName>
        <fullName evidence="3">Ig-like domain (Group 3)</fullName>
    </recommendedName>
</protein>
<accession>A0A1C5JRB2</accession>
<sequence length="89" mass="9204">MAAPSASASLNATTFSPGEQMLLTVTYSDPDTQQVTVTVVVTDSKGNSSNPVKVNAVIDPLTVTVTDDSGRTWTRVSDTGSVAVFRAVA</sequence>
<evidence type="ECO:0000313" key="1">
    <source>
        <dbReference type="EMBL" id="SCG73047.1"/>
    </source>
</evidence>
<dbReference type="AlphaFoldDB" id="A0A1C5JRB2"/>
<keyword evidence="2" id="KW-1185">Reference proteome</keyword>
<reference evidence="1 2" key="1">
    <citation type="submission" date="2016-06" db="EMBL/GenBank/DDBJ databases">
        <authorList>
            <person name="Kjaerup R.B."/>
            <person name="Dalgaard T.S."/>
            <person name="Juul-Madsen H.R."/>
        </authorList>
    </citation>
    <scope>NUCLEOTIDE SEQUENCE [LARGE SCALE GENOMIC DNA]</scope>
    <source>
        <strain evidence="1 2">DSM 45097</strain>
    </source>
</reference>
<gene>
    <name evidence="1" type="ORF">GA0074704_4856</name>
</gene>
<evidence type="ECO:0008006" key="3">
    <source>
        <dbReference type="Google" id="ProtNLM"/>
    </source>
</evidence>
<dbReference type="EMBL" id="LT607751">
    <property type="protein sequence ID" value="SCG73047.1"/>
    <property type="molecule type" value="Genomic_DNA"/>
</dbReference>
<name>A0A1C5JRB2_9ACTN</name>
<organism evidence="1 2">
    <name type="scientific">Micromonospora siamensis</name>
    <dbReference type="NCBI Taxonomy" id="299152"/>
    <lineage>
        <taxon>Bacteria</taxon>
        <taxon>Bacillati</taxon>
        <taxon>Actinomycetota</taxon>
        <taxon>Actinomycetes</taxon>
        <taxon>Micromonosporales</taxon>
        <taxon>Micromonosporaceae</taxon>
        <taxon>Micromonospora</taxon>
    </lineage>
</organism>
<proteinExistence type="predicted"/>
<dbReference type="RefSeq" id="WP_088972610.1">
    <property type="nucleotide sequence ID" value="NZ_JBHLYF010000002.1"/>
</dbReference>